<dbReference type="RefSeq" id="WP_145154672.1">
    <property type="nucleotide sequence ID" value="NZ_VNIM01000095.1"/>
</dbReference>
<proteinExistence type="predicted"/>
<gene>
    <name evidence="1" type="ORF">FOY91_17405</name>
</gene>
<sequence length="83" mass="9128">MIMIPQDATERTLTIDWFLDAIDRGSLTVFDADDMLAQLRLIGDVANLERVATALASRGPTRRPMPMWQQPHGAAFYGGNAPA</sequence>
<name>A0A558QVK9_9SPHN</name>
<reference evidence="1 2" key="1">
    <citation type="submission" date="2019-07" db="EMBL/GenBank/DDBJ databases">
        <title>Sphingomonas solaris sp. nov., isolated from a solar panel from Boston, Massachusetts.</title>
        <authorList>
            <person name="Tanner K."/>
            <person name="Pascual J."/>
            <person name="Mancuso C."/>
            <person name="Pereto J."/>
            <person name="Khalil A."/>
            <person name="Vilanova C."/>
        </authorList>
    </citation>
    <scope>NUCLEOTIDE SEQUENCE [LARGE SCALE GENOMIC DNA]</scope>
    <source>
        <strain evidence="1 2">R4DWN</strain>
    </source>
</reference>
<dbReference type="AlphaFoldDB" id="A0A558QVK9"/>
<evidence type="ECO:0000313" key="2">
    <source>
        <dbReference type="Proteomes" id="UP000318681"/>
    </source>
</evidence>
<dbReference type="Proteomes" id="UP000318681">
    <property type="component" value="Unassembled WGS sequence"/>
</dbReference>
<comment type="caution">
    <text evidence="1">The sequence shown here is derived from an EMBL/GenBank/DDBJ whole genome shotgun (WGS) entry which is preliminary data.</text>
</comment>
<organism evidence="1 2">
    <name type="scientific">Alterirhizorhabdus solaris</name>
    <dbReference type="NCBI Taxonomy" id="2529389"/>
    <lineage>
        <taxon>Bacteria</taxon>
        <taxon>Pseudomonadati</taxon>
        <taxon>Pseudomonadota</taxon>
        <taxon>Alphaproteobacteria</taxon>
        <taxon>Sphingomonadales</taxon>
        <taxon>Rhizorhabdaceae</taxon>
        <taxon>Alterirhizorhabdus</taxon>
    </lineage>
</organism>
<dbReference type="EMBL" id="VNIM01000095">
    <property type="protein sequence ID" value="TVV71176.1"/>
    <property type="molecule type" value="Genomic_DNA"/>
</dbReference>
<accession>A0A558QVK9</accession>
<keyword evidence="2" id="KW-1185">Reference proteome</keyword>
<protein>
    <submittedName>
        <fullName evidence="1">Uncharacterized protein</fullName>
    </submittedName>
</protein>
<evidence type="ECO:0000313" key="1">
    <source>
        <dbReference type="EMBL" id="TVV71176.1"/>
    </source>
</evidence>